<dbReference type="STRING" id="1314782.A0A165PW01"/>
<dbReference type="GO" id="GO:0005634">
    <property type="term" value="C:nucleus"/>
    <property type="evidence" value="ECO:0007669"/>
    <property type="project" value="UniProtKB-SubCell"/>
</dbReference>
<evidence type="ECO:0000313" key="8">
    <source>
        <dbReference type="EMBL" id="KZT21571.1"/>
    </source>
</evidence>
<dbReference type="PANTHER" id="PTHR31845:SF17">
    <property type="entry name" value="ZN(II)2CYS6 TRANSCRIPTION FACTOR (EUROFUNG)"/>
    <property type="match status" value="1"/>
</dbReference>
<dbReference type="CDD" id="cd12148">
    <property type="entry name" value="fungal_TF_MHR"/>
    <property type="match status" value="1"/>
</dbReference>
<dbReference type="Proteomes" id="UP000076761">
    <property type="component" value="Unassembled WGS sequence"/>
</dbReference>
<keyword evidence="5" id="KW-0539">Nucleus</keyword>
<organism evidence="8 9">
    <name type="scientific">Neolentinus lepideus HHB14362 ss-1</name>
    <dbReference type="NCBI Taxonomy" id="1314782"/>
    <lineage>
        <taxon>Eukaryota</taxon>
        <taxon>Fungi</taxon>
        <taxon>Dikarya</taxon>
        <taxon>Basidiomycota</taxon>
        <taxon>Agaricomycotina</taxon>
        <taxon>Agaricomycetes</taxon>
        <taxon>Gloeophyllales</taxon>
        <taxon>Gloeophyllaceae</taxon>
        <taxon>Neolentinus</taxon>
    </lineage>
</organism>
<evidence type="ECO:0000256" key="5">
    <source>
        <dbReference type="ARBA" id="ARBA00023242"/>
    </source>
</evidence>
<protein>
    <recommendedName>
        <fullName evidence="7">Zn(2)-C6 fungal-type domain-containing protein</fullName>
    </recommendedName>
</protein>
<feature type="region of interest" description="Disordered" evidence="6">
    <location>
        <begin position="67"/>
        <end position="94"/>
    </location>
</feature>
<evidence type="ECO:0000256" key="4">
    <source>
        <dbReference type="ARBA" id="ARBA00023163"/>
    </source>
</evidence>
<dbReference type="GO" id="GO:0000981">
    <property type="term" value="F:DNA-binding transcription factor activity, RNA polymerase II-specific"/>
    <property type="evidence" value="ECO:0007669"/>
    <property type="project" value="InterPro"/>
</dbReference>
<feature type="compositionally biased region" description="Polar residues" evidence="6">
    <location>
        <begin position="1"/>
        <end position="11"/>
    </location>
</feature>
<feature type="domain" description="Zn(2)-C6 fungal-type" evidence="7">
    <location>
        <begin position="21"/>
        <end position="56"/>
    </location>
</feature>
<feature type="region of interest" description="Disordered" evidence="6">
    <location>
        <begin position="1"/>
        <end position="20"/>
    </location>
</feature>
<keyword evidence="2" id="KW-0805">Transcription regulation</keyword>
<gene>
    <name evidence="8" type="ORF">NEOLEDRAFT_740853</name>
</gene>
<dbReference type="InParanoid" id="A0A165PW01"/>
<reference evidence="8 9" key="1">
    <citation type="journal article" date="2016" name="Mol. Biol. Evol.">
        <title>Comparative Genomics of Early-Diverging Mushroom-Forming Fungi Provides Insights into the Origins of Lignocellulose Decay Capabilities.</title>
        <authorList>
            <person name="Nagy L.G."/>
            <person name="Riley R."/>
            <person name="Tritt A."/>
            <person name="Adam C."/>
            <person name="Daum C."/>
            <person name="Floudas D."/>
            <person name="Sun H."/>
            <person name="Yadav J.S."/>
            <person name="Pangilinan J."/>
            <person name="Larsson K.H."/>
            <person name="Matsuura K."/>
            <person name="Barry K."/>
            <person name="Labutti K."/>
            <person name="Kuo R."/>
            <person name="Ohm R.A."/>
            <person name="Bhattacharya S.S."/>
            <person name="Shirouzu T."/>
            <person name="Yoshinaga Y."/>
            <person name="Martin F.M."/>
            <person name="Grigoriev I.V."/>
            <person name="Hibbett D.S."/>
        </authorList>
    </citation>
    <scope>NUCLEOTIDE SEQUENCE [LARGE SCALE GENOMIC DNA]</scope>
    <source>
        <strain evidence="8 9">HHB14362 ss-1</strain>
    </source>
</reference>
<accession>A0A165PW01</accession>
<evidence type="ECO:0000256" key="2">
    <source>
        <dbReference type="ARBA" id="ARBA00023015"/>
    </source>
</evidence>
<evidence type="ECO:0000313" key="9">
    <source>
        <dbReference type="Proteomes" id="UP000076761"/>
    </source>
</evidence>
<dbReference type="Gene3D" id="4.10.240.10">
    <property type="entry name" value="Zn(2)-C6 fungal-type DNA-binding domain"/>
    <property type="match status" value="1"/>
</dbReference>
<dbReference type="PANTHER" id="PTHR31845">
    <property type="entry name" value="FINGER DOMAIN PROTEIN, PUTATIVE-RELATED"/>
    <property type="match status" value="1"/>
</dbReference>
<dbReference type="PROSITE" id="PS00463">
    <property type="entry name" value="ZN2_CY6_FUNGAL_1"/>
    <property type="match status" value="1"/>
</dbReference>
<comment type="subcellular location">
    <subcellularLocation>
        <location evidence="1">Nucleus</location>
    </subcellularLocation>
</comment>
<dbReference type="EMBL" id="KV425605">
    <property type="protein sequence ID" value="KZT21571.1"/>
    <property type="molecule type" value="Genomic_DNA"/>
</dbReference>
<name>A0A165PW01_9AGAM</name>
<evidence type="ECO:0000256" key="6">
    <source>
        <dbReference type="SAM" id="MobiDB-lite"/>
    </source>
</evidence>
<dbReference type="SMART" id="SM00066">
    <property type="entry name" value="GAL4"/>
    <property type="match status" value="1"/>
</dbReference>
<keyword evidence="9" id="KW-1185">Reference proteome</keyword>
<dbReference type="InterPro" id="IPR001138">
    <property type="entry name" value="Zn2Cys6_DnaBD"/>
</dbReference>
<dbReference type="GO" id="GO:0008270">
    <property type="term" value="F:zinc ion binding"/>
    <property type="evidence" value="ECO:0007669"/>
    <property type="project" value="InterPro"/>
</dbReference>
<proteinExistence type="predicted"/>
<dbReference type="GO" id="GO:0000976">
    <property type="term" value="F:transcription cis-regulatory region binding"/>
    <property type="evidence" value="ECO:0007669"/>
    <property type="project" value="TreeGrafter"/>
</dbReference>
<dbReference type="InterPro" id="IPR036864">
    <property type="entry name" value="Zn2-C6_fun-type_DNA-bd_sf"/>
</dbReference>
<keyword evidence="4" id="KW-0804">Transcription</keyword>
<dbReference type="InterPro" id="IPR051089">
    <property type="entry name" value="prtT"/>
</dbReference>
<sequence>MRRTQNISDSQPTKRRKSRQACVACRKHKTRCETLDNDSRLRRCHRCDVLSILCSFENSDIVLDNSSPYGTSAEGPESPSTALPSESKDQAPSACLPPSLLSPASYIPASREPHEWSNSLTAEALLADRPTDSESFDWIGVPMLAMQELLRRQVSIPRGPVASSIHDTLTTHEIDSLLKLFDNRYTLWLHISLSHMNRHPFLDLVRCMVAARHIEPSRRAAVLPQLYGLVGAHVLKYAFSTAQTIESVSAFLIMSLWPLPSGTFSSDVPSHDSHMIASLAVSAAKQLCLDQFVTASIQLHAAEANSPVANTREREIALSKARLWLSIVSAEWMLCIGTGRIPTSQYSEKDYSLLNTISPATLDSHSRDLRLHLLTRIQSLAQKGLQVWLVGPDSRAVEKFHQEISDDVLMQMLAVSTSIQSLAGEHLVFTHMATNSLHGSSFSSRRI</sequence>
<dbReference type="PROSITE" id="PS50048">
    <property type="entry name" value="ZN2_CY6_FUNGAL_2"/>
    <property type="match status" value="1"/>
</dbReference>
<evidence type="ECO:0000259" key="7">
    <source>
        <dbReference type="PROSITE" id="PS50048"/>
    </source>
</evidence>
<dbReference type="CDD" id="cd00067">
    <property type="entry name" value="GAL4"/>
    <property type="match status" value="1"/>
</dbReference>
<dbReference type="SUPFAM" id="SSF57701">
    <property type="entry name" value="Zn2/Cys6 DNA-binding domain"/>
    <property type="match status" value="1"/>
</dbReference>
<dbReference type="AlphaFoldDB" id="A0A165PW01"/>
<evidence type="ECO:0000256" key="1">
    <source>
        <dbReference type="ARBA" id="ARBA00004123"/>
    </source>
</evidence>
<evidence type="ECO:0000256" key="3">
    <source>
        <dbReference type="ARBA" id="ARBA00023125"/>
    </source>
</evidence>
<keyword evidence="3" id="KW-0238">DNA-binding</keyword>
<dbReference type="OrthoDB" id="2595934at2759"/>